<dbReference type="GO" id="GO:0006633">
    <property type="term" value="P:fatty acid biosynthetic process"/>
    <property type="evidence" value="ECO:0007669"/>
    <property type="project" value="UniProtKB-KW"/>
</dbReference>
<feature type="domain" description="Fatty acid desaturase" evidence="12">
    <location>
        <begin position="40"/>
        <end position="255"/>
    </location>
</feature>
<dbReference type="PANTHER" id="PTHR11351">
    <property type="entry name" value="ACYL-COA DESATURASE"/>
    <property type="match status" value="1"/>
</dbReference>
<feature type="transmembrane region" description="Helical" evidence="11">
    <location>
        <begin position="192"/>
        <end position="213"/>
    </location>
</feature>
<evidence type="ECO:0000256" key="8">
    <source>
        <dbReference type="ARBA" id="ARBA00023098"/>
    </source>
</evidence>
<evidence type="ECO:0000256" key="5">
    <source>
        <dbReference type="ARBA" id="ARBA00022989"/>
    </source>
</evidence>
<keyword evidence="4" id="KW-0276">Fatty acid metabolism</keyword>
<proteinExistence type="predicted"/>
<keyword evidence="9 11" id="KW-0472">Membrane</keyword>
<feature type="transmembrane region" description="Helical" evidence="11">
    <location>
        <begin position="25"/>
        <end position="52"/>
    </location>
</feature>
<dbReference type="InterPro" id="IPR005804">
    <property type="entry name" value="FA_desaturase_dom"/>
</dbReference>
<evidence type="ECO:0000313" key="13">
    <source>
        <dbReference type="EMBL" id="SUZ47733.1"/>
    </source>
</evidence>
<dbReference type="EMBL" id="UINC01000033">
    <property type="protein sequence ID" value="SUZ47733.1"/>
    <property type="molecule type" value="Genomic_DNA"/>
</dbReference>
<accession>A0A381N274</accession>
<sequence>MIATASADHSDLAVKRFLKFTFPYIAVHLSCLFVLTVGFSWFALIVSILVYLTRGIGITGFYHRKFSHHAFQTGRVVQFVGAWLGASAAQGGPLWWVAHHRRHHKVSDQQGDLHSPLVEGFGVSHHGWLARSNADPTHVKDVEDLARYPELCWLDRNAWIPILSTAFGLLFAGIAIGRLFPWTGTNGPQLVIWAFFLNTVLLWHVTFAVNSVCHRWGKRHHETTDDSRNNWLIGVMALGEGWHNNHHRFPGTSRHGFKRSQVDFTHLVIRTLARVGLARDLHPVPARLWLSSKPSRWTI</sequence>
<dbReference type="AlphaFoldDB" id="A0A381N274"/>
<reference evidence="13" key="1">
    <citation type="submission" date="2018-05" db="EMBL/GenBank/DDBJ databases">
        <authorList>
            <person name="Lanie J.A."/>
            <person name="Ng W.-L."/>
            <person name="Kazmierczak K.M."/>
            <person name="Andrzejewski T.M."/>
            <person name="Davidsen T.M."/>
            <person name="Wayne K.J."/>
            <person name="Tettelin H."/>
            <person name="Glass J.I."/>
            <person name="Rusch D."/>
            <person name="Podicherti R."/>
            <person name="Tsui H.-C.T."/>
            <person name="Winkler M.E."/>
        </authorList>
    </citation>
    <scope>NUCLEOTIDE SEQUENCE</scope>
</reference>
<evidence type="ECO:0000259" key="12">
    <source>
        <dbReference type="Pfam" id="PF00487"/>
    </source>
</evidence>
<evidence type="ECO:0000256" key="2">
    <source>
        <dbReference type="ARBA" id="ARBA00022516"/>
    </source>
</evidence>
<evidence type="ECO:0000256" key="4">
    <source>
        <dbReference type="ARBA" id="ARBA00022832"/>
    </source>
</evidence>
<gene>
    <name evidence="13" type="ORF">METZ01_LOCUS587</name>
</gene>
<dbReference type="PRINTS" id="PR00075">
    <property type="entry name" value="FACDDSATRASE"/>
</dbReference>
<evidence type="ECO:0000256" key="7">
    <source>
        <dbReference type="ARBA" id="ARBA00023004"/>
    </source>
</evidence>
<evidence type="ECO:0000256" key="1">
    <source>
        <dbReference type="ARBA" id="ARBA00004141"/>
    </source>
</evidence>
<dbReference type="GO" id="GO:0016020">
    <property type="term" value="C:membrane"/>
    <property type="evidence" value="ECO:0007669"/>
    <property type="project" value="UniProtKB-SubCell"/>
</dbReference>
<evidence type="ECO:0000256" key="6">
    <source>
        <dbReference type="ARBA" id="ARBA00023002"/>
    </source>
</evidence>
<keyword evidence="6" id="KW-0560">Oxidoreductase</keyword>
<comment type="subcellular location">
    <subcellularLocation>
        <location evidence="1">Membrane</location>
        <topology evidence="1">Multi-pass membrane protein</topology>
    </subcellularLocation>
</comment>
<keyword evidence="3 11" id="KW-0812">Transmembrane</keyword>
<keyword evidence="10" id="KW-0275">Fatty acid biosynthesis</keyword>
<protein>
    <recommendedName>
        <fullName evidence="12">Fatty acid desaturase domain-containing protein</fullName>
    </recommendedName>
</protein>
<dbReference type="CDD" id="cd03505">
    <property type="entry name" value="Delta9-FADS-like"/>
    <property type="match status" value="1"/>
</dbReference>
<name>A0A381N274_9ZZZZ</name>
<dbReference type="InterPro" id="IPR015876">
    <property type="entry name" value="Acyl-CoA_DS"/>
</dbReference>
<evidence type="ECO:0000256" key="3">
    <source>
        <dbReference type="ARBA" id="ARBA00022692"/>
    </source>
</evidence>
<keyword evidence="7" id="KW-0408">Iron</keyword>
<keyword evidence="2" id="KW-0444">Lipid biosynthesis</keyword>
<evidence type="ECO:0000256" key="9">
    <source>
        <dbReference type="ARBA" id="ARBA00023136"/>
    </source>
</evidence>
<keyword evidence="5 11" id="KW-1133">Transmembrane helix</keyword>
<evidence type="ECO:0000256" key="10">
    <source>
        <dbReference type="ARBA" id="ARBA00023160"/>
    </source>
</evidence>
<keyword evidence="8" id="KW-0443">Lipid metabolism</keyword>
<dbReference type="Pfam" id="PF00487">
    <property type="entry name" value="FA_desaturase"/>
    <property type="match status" value="1"/>
</dbReference>
<dbReference type="GO" id="GO:0016717">
    <property type="term" value="F:oxidoreductase activity, acting on paired donors, with oxidation of a pair of donors resulting in the reduction of molecular oxygen to two molecules of water"/>
    <property type="evidence" value="ECO:0007669"/>
    <property type="project" value="InterPro"/>
</dbReference>
<dbReference type="PANTHER" id="PTHR11351:SF31">
    <property type="entry name" value="DESATURASE 1, ISOFORM A-RELATED"/>
    <property type="match status" value="1"/>
</dbReference>
<feature type="transmembrane region" description="Helical" evidence="11">
    <location>
        <begin position="158"/>
        <end position="180"/>
    </location>
</feature>
<evidence type="ECO:0000256" key="11">
    <source>
        <dbReference type="SAM" id="Phobius"/>
    </source>
</evidence>
<organism evidence="13">
    <name type="scientific">marine metagenome</name>
    <dbReference type="NCBI Taxonomy" id="408172"/>
    <lineage>
        <taxon>unclassified sequences</taxon>
        <taxon>metagenomes</taxon>
        <taxon>ecological metagenomes</taxon>
    </lineage>
</organism>